<feature type="binding site" evidence="1">
    <location>
        <position position="46"/>
    </location>
    <ligand>
        <name>[4Fe-4S] cluster</name>
        <dbReference type="ChEBI" id="CHEBI:49883"/>
    </ligand>
</feature>
<dbReference type="GO" id="GO:0046872">
    <property type="term" value="F:metal ion binding"/>
    <property type="evidence" value="ECO:0007669"/>
    <property type="project" value="UniProtKB-KW"/>
</dbReference>
<keyword evidence="1" id="KW-0408">Iron</keyword>
<keyword evidence="1" id="KW-0411">Iron-sulfur</keyword>
<sequence length="301" mass="32607">MGDTKQLKITLGPVPYLWDGEKWRDFYYRIAESGHVDAVTLGEVVCSKRDHFTQPFLPQVVERLEMAGKSVALASLALVTQEREIKATRKRAESGALVEANDLSSLRLLSGRPHLVGPFVNVYNGATARLLARKGATRICLGPELPAASIAAITADAPDIDYEIIAFGRLPLAISARCAHARAKGHSKDNCQFVCREEPDGLDVDTLDGQAFLTINGVQTMSRHCQVLLGALPRLAEIGITHLRLSPQDCDMAAVAALYAQVRDGLMDADEGVAKLREIYSGAVFANGFMHGQPGMNWIAA</sequence>
<comment type="pathway">
    <text evidence="1">Cofactor biosynthesis; ubiquinone biosynthesis.</text>
</comment>
<dbReference type="RefSeq" id="WP_126149754.1">
    <property type="nucleotide sequence ID" value="NZ_JBHTMH010000001.1"/>
</dbReference>
<keyword evidence="1" id="KW-0479">Metal-binding</keyword>
<comment type="cofactor">
    <cofactor evidence="1">
        <name>[4Fe-4S] cluster</name>
        <dbReference type="ChEBI" id="CHEBI:49883"/>
    </cofactor>
</comment>
<dbReference type="Pfam" id="PF01136">
    <property type="entry name" value="Peptidase_U32"/>
    <property type="match status" value="1"/>
</dbReference>
<dbReference type="PANTHER" id="PTHR30217:SF11">
    <property type="entry name" value="UBIQUINONE BIOSYNTHESIS PROTEIN UBIV"/>
    <property type="match status" value="1"/>
</dbReference>
<dbReference type="UniPathway" id="UPA00232"/>
<keyword evidence="1" id="KW-0004">4Fe-4S</keyword>
<comment type="function">
    <text evidence="1">Required for O(2)-independent ubiquinone (coenzyme Q) biosynthesis. Together with UbiU, is essential for the C6-hydroxylation reaction in the oxygen-independent ubiquinone biosynthesis pathway.</text>
</comment>
<keyword evidence="3" id="KW-1185">Reference proteome</keyword>
<feature type="binding site" evidence="1">
    <location>
        <position position="191"/>
    </location>
    <ligand>
        <name>[4Fe-4S] cluster</name>
        <dbReference type="ChEBI" id="CHEBI:49883"/>
    </ligand>
</feature>
<evidence type="ECO:0000313" key="2">
    <source>
        <dbReference type="EMBL" id="VDS04162.1"/>
    </source>
</evidence>
<keyword evidence="1" id="KW-0831">Ubiquinone biosynthesis</keyword>
<name>A0A447I9F1_9HYPH</name>
<organism evidence="2 3">
    <name type="scientific">Devosia equisanguinis</name>
    <dbReference type="NCBI Taxonomy" id="2490941"/>
    <lineage>
        <taxon>Bacteria</taxon>
        <taxon>Pseudomonadati</taxon>
        <taxon>Pseudomonadota</taxon>
        <taxon>Alphaproteobacteria</taxon>
        <taxon>Hyphomicrobiales</taxon>
        <taxon>Devosiaceae</taxon>
        <taxon>Devosia</taxon>
    </lineage>
</organism>
<dbReference type="OrthoDB" id="8523349at2"/>
<evidence type="ECO:0000313" key="3">
    <source>
        <dbReference type="Proteomes" id="UP000268844"/>
    </source>
</evidence>
<dbReference type="GO" id="GO:0006744">
    <property type="term" value="P:ubiquinone biosynthetic process"/>
    <property type="evidence" value="ECO:0007669"/>
    <property type="project" value="UniProtKB-UniRule"/>
</dbReference>
<dbReference type="EMBL" id="UZWD01000020">
    <property type="protein sequence ID" value="VDS04162.1"/>
    <property type="molecule type" value="Genomic_DNA"/>
</dbReference>
<evidence type="ECO:0000256" key="1">
    <source>
        <dbReference type="HAMAP-Rule" id="MF_02233"/>
    </source>
</evidence>
<dbReference type="Proteomes" id="UP000268844">
    <property type="component" value="Unassembled WGS sequence"/>
</dbReference>
<dbReference type="HAMAP" id="MF_02233">
    <property type="entry name" value="UbiV"/>
    <property type="match status" value="1"/>
</dbReference>
<accession>A0A447I9F1</accession>
<dbReference type="InterPro" id="IPR001539">
    <property type="entry name" value="Peptidase_U32"/>
</dbReference>
<protein>
    <recommendedName>
        <fullName evidence="1">Ubiquinone biosynthesis protein UbiV</fullName>
    </recommendedName>
</protein>
<gene>
    <name evidence="1" type="primary">ubiV</name>
    <name evidence="2" type="ORF">DEVEQU_01293</name>
</gene>
<dbReference type="InterPro" id="IPR051454">
    <property type="entry name" value="RNA/ubiquinone_mod_enzymes"/>
</dbReference>
<dbReference type="InterPro" id="IPR043693">
    <property type="entry name" value="UbiV"/>
</dbReference>
<feature type="binding site" evidence="1">
    <location>
        <position position="195"/>
    </location>
    <ligand>
        <name>[4Fe-4S] cluster</name>
        <dbReference type="ChEBI" id="CHEBI:49883"/>
    </ligand>
</feature>
<comment type="subunit">
    <text evidence="1">Forms a heterodimer with UbiU.</text>
</comment>
<comment type="similarity">
    <text evidence="1">Belongs to the peptidase U32 family. UbiV subfamily.</text>
</comment>
<dbReference type="NCBIfam" id="NF011991">
    <property type="entry name" value="PRK15447.1"/>
    <property type="match status" value="1"/>
</dbReference>
<dbReference type="AlphaFoldDB" id="A0A447I9F1"/>
<proteinExistence type="inferred from homology"/>
<reference evidence="2 3" key="1">
    <citation type="submission" date="2018-12" db="EMBL/GenBank/DDBJ databases">
        <authorList>
            <person name="Criscuolo A."/>
        </authorList>
    </citation>
    <scope>NUCLEOTIDE SEQUENCE [LARGE SCALE GENOMIC DNA]</scope>
    <source>
        <strain evidence="2">ACIP1116281</strain>
    </source>
</reference>
<dbReference type="PANTHER" id="PTHR30217">
    <property type="entry name" value="PEPTIDASE U32 FAMILY"/>
    <property type="match status" value="1"/>
</dbReference>
<dbReference type="GO" id="GO:0051539">
    <property type="term" value="F:4 iron, 4 sulfur cluster binding"/>
    <property type="evidence" value="ECO:0007669"/>
    <property type="project" value="UniProtKB-UniRule"/>
</dbReference>
<feature type="binding site" evidence="1">
    <location>
        <position position="178"/>
    </location>
    <ligand>
        <name>[4Fe-4S] cluster</name>
        <dbReference type="ChEBI" id="CHEBI:49883"/>
    </ligand>
</feature>